<evidence type="ECO:0000256" key="1">
    <source>
        <dbReference type="ARBA" id="ARBA00005964"/>
    </source>
</evidence>
<evidence type="ECO:0000256" key="2">
    <source>
        <dbReference type="ARBA" id="ARBA00022801"/>
    </source>
</evidence>
<reference evidence="5 6" key="1">
    <citation type="submission" date="2023-08" db="EMBL/GenBank/DDBJ databases">
        <title>Black Yeasts Isolated from many extreme environments.</title>
        <authorList>
            <person name="Coleine C."/>
            <person name="Stajich J.E."/>
            <person name="Selbmann L."/>
        </authorList>
    </citation>
    <scope>NUCLEOTIDE SEQUENCE [LARGE SCALE GENOMIC DNA]</scope>
    <source>
        <strain evidence="5 6">CCFEE 6328</strain>
    </source>
</reference>
<feature type="domain" description="Carboxylesterase type B" evidence="4">
    <location>
        <begin position="33"/>
        <end position="507"/>
    </location>
</feature>
<dbReference type="InterPro" id="IPR029058">
    <property type="entry name" value="AB_hydrolase_fold"/>
</dbReference>
<dbReference type="InterPro" id="IPR019826">
    <property type="entry name" value="Carboxylesterase_B_AS"/>
</dbReference>
<protein>
    <recommendedName>
        <fullName evidence="3">Carboxylic ester hydrolase</fullName>
        <ecNumber evidence="3">3.1.1.-</ecNumber>
    </recommendedName>
</protein>
<dbReference type="PROSITE" id="PS00122">
    <property type="entry name" value="CARBOXYLESTERASE_B_1"/>
    <property type="match status" value="1"/>
</dbReference>
<dbReference type="Pfam" id="PF00135">
    <property type="entry name" value="COesterase"/>
    <property type="match status" value="1"/>
</dbReference>
<dbReference type="Proteomes" id="UP001345691">
    <property type="component" value="Unassembled WGS sequence"/>
</dbReference>
<dbReference type="SUPFAM" id="SSF53474">
    <property type="entry name" value="alpha/beta-Hydrolases"/>
    <property type="match status" value="1"/>
</dbReference>
<accession>A0ABR0JDY2</accession>
<dbReference type="Gene3D" id="3.40.50.1820">
    <property type="entry name" value="alpha/beta hydrolase"/>
    <property type="match status" value="1"/>
</dbReference>
<dbReference type="EMBL" id="JAVRRF010000009">
    <property type="protein sequence ID" value="KAK5062006.1"/>
    <property type="molecule type" value="Genomic_DNA"/>
</dbReference>
<name>A0ABR0JDY2_9EURO</name>
<evidence type="ECO:0000259" key="4">
    <source>
        <dbReference type="Pfam" id="PF00135"/>
    </source>
</evidence>
<dbReference type="InterPro" id="IPR050309">
    <property type="entry name" value="Type-B_Carboxylest/Lipase"/>
</dbReference>
<comment type="similarity">
    <text evidence="1 3">Belongs to the type-B carboxylesterase/lipase family.</text>
</comment>
<keyword evidence="2 3" id="KW-0378">Hydrolase</keyword>
<comment type="caution">
    <text evidence="5">The sequence shown here is derived from an EMBL/GenBank/DDBJ whole genome shotgun (WGS) entry which is preliminary data.</text>
</comment>
<dbReference type="PANTHER" id="PTHR11559">
    <property type="entry name" value="CARBOXYLESTERASE"/>
    <property type="match status" value="1"/>
</dbReference>
<keyword evidence="6" id="KW-1185">Reference proteome</keyword>
<sequence length="557" mass="61244">METPLNRTESDSGRSDLTVILSSYGACPRQQQVHGKDSAIPGLQEFRGIPYGIVSSRWKASSLRTELPSDSFYATKNGPKCPQPSGPNKTLTYQSHLDFPLDVAESEFECLNLFIIRPAISLQASPKCTKLPVYVYIHGGAYAFGSATDPMWDPSRLVAKSVAMSSPIIAVGINYRLNLFGFAASRDLLSQSPSGCNYGLADQRVALEWVYQNIAAFGGDPDKVIVGGQSAGASSSHAQFLNETRLPSPRLRGAILQSAAMGTLGPLSIEEADDRWHGLCRQLDVPTSLPAADKIRLVSQCSASQLLDAAQALNWHVCPLVADGRTIRETDDHSWEVILGPPAERLSSTRTLRVMIGDTDLEGSIWHDQASKLTSSEAVQDIFDEHTDPEVSRMLRSLYNLGDGATPAEIQQEVMKFIGDVEFGVPVQKAKEALSRIATVCSYRVSFGNPWSGPFSGMAQHCVELLYLFDCFHDDLRRVDEDSSHAALVDRLQSDWIDFISSNDELDRSEVVYGKDRVKRRVQPQDDVACTERLLRLNAVKAHWQEARNVVNAISSI</sequence>
<dbReference type="EC" id="3.1.1.-" evidence="3"/>
<evidence type="ECO:0000313" key="6">
    <source>
        <dbReference type="Proteomes" id="UP001345691"/>
    </source>
</evidence>
<proteinExistence type="inferred from homology"/>
<evidence type="ECO:0000313" key="5">
    <source>
        <dbReference type="EMBL" id="KAK5062006.1"/>
    </source>
</evidence>
<gene>
    <name evidence="5" type="ORF">LTR69_005190</name>
</gene>
<organism evidence="5 6">
    <name type="scientific">Exophiala sideris</name>
    <dbReference type="NCBI Taxonomy" id="1016849"/>
    <lineage>
        <taxon>Eukaryota</taxon>
        <taxon>Fungi</taxon>
        <taxon>Dikarya</taxon>
        <taxon>Ascomycota</taxon>
        <taxon>Pezizomycotina</taxon>
        <taxon>Eurotiomycetes</taxon>
        <taxon>Chaetothyriomycetidae</taxon>
        <taxon>Chaetothyriales</taxon>
        <taxon>Herpotrichiellaceae</taxon>
        <taxon>Exophiala</taxon>
    </lineage>
</organism>
<dbReference type="InterPro" id="IPR002018">
    <property type="entry name" value="CarbesteraseB"/>
</dbReference>
<evidence type="ECO:0000256" key="3">
    <source>
        <dbReference type="RuleBase" id="RU361235"/>
    </source>
</evidence>